<dbReference type="Pfam" id="PF12833">
    <property type="entry name" value="HTH_18"/>
    <property type="match status" value="1"/>
</dbReference>
<dbReference type="InterPro" id="IPR014710">
    <property type="entry name" value="RmlC-like_jellyroll"/>
</dbReference>
<reference evidence="5" key="1">
    <citation type="submission" date="2022-01" db="EMBL/GenBank/DDBJ databases">
        <title>Collection of gut derived symbiotic bacterial strains cultured from healthy donors.</title>
        <authorList>
            <person name="Lin H."/>
            <person name="Kohout C."/>
            <person name="Waligurski E."/>
            <person name="Pamer E.G."/>
        </authorList>
    </citation>
    <scope>NUCLEOTIDE SEQUENCE</scope>
    <source>
        <strain evidence="5">DFI.5.49</strain>
    </source>
</reference>
<dbReference type="AlphaFoldDB" id="A0AAE3F5L8"/>
<dbReference type="SUPFAM" id="SSF51215">
    <property type="entry name" value="Regulatory protein AraC"/>
    <property type="match status" value="1"/>
</dbReference>
<evidence type="ECO:0000259" key="4">
    <source>
        <dbReference type="PROSITE" id="PS01124"/>
    </source>
</evidence>
<feature type="domain" description="HTH araC/xylS-type" evidence="4">
    <location>
        <begin position="196"/>
        <end position="294"/>
    </location>
</feature>
<sequence length="313" mass="37168">MSRKKKPRMEYRYYEVPEKCPVLVLQGEKWLQNYGYQIDYLHFHNLMEIGFCYYGEGTIVLEDEELPYHGGMFTVVPKNFPHTTNSKENSVCSWAWVFVDVEGFITELYKGNMRMAQKLIARINQKAHFVKNEERPEVAEMIKLIIKCMGEKREFYLEEVKGLTRALLMQIARWNERDEKQEKNSIVDDASIALILPALDYIGENYKEILRIEELAEVCHISETHLRRIFQESMRMTPVEYINWVRIRAACKELRKTNISVNEIAMRSGFTTISTFNRNFRRILGVSPQQWRSAPEHYERKLLNFDIKTQEGW</sequence>
<dbReference type="InterPro" id="IPR018060">
    <property type="entry name" value="HTH_AraC"/>
</dbReference>
<dbReference type="RefSeq" id="WP_238033420.1">
    <property type="nucleotide sequence ID" value="NZ_JAKNFS010000018.1"/>
</dbReference>
<dbReference type="SMART" id="SM00342">
    <property type="entry name" value="HTH_ARAC"/>
    <property type="match status" value="1"/>
</dbReference>
<dbReference type="SUPFAM" id="SSF46689">
    <property type="entry name" value="Homeodomain-like"/>
    <property type="match status" value="2"/>
</dbReference>
<keyword evidence="3" id="KW-0804">Transcription</keyword>
<evidence type="ECO:0000256" key="1">
    <source>
        <dbReference type="ARBA" id="ARBA00023015"/>
    </source>
</evidence>
<comment type="caution">
    <text evidence="5">The sequence shown here is derived from an EMBL/GenBank/DDBJ whole genome shotgun (WGS) entry which is preliminary data.</text>
</comment>
<evidence type="ECO:0000256" key="3">
    <source>
        <dbReference type="ARBA" id="ARBA00023163"/>
    </source>
</evidence>
<dbReference type="GO" id="GO:0043565">
    <property type="term" value="F:sequence-specific DNA binding"/>
    <property type="evidence" value="ECO:0007669"/>
    <property type="project" value="InterPro"/>
</dbReference>
<dbReference type="Gene3D" id="1.10.10.60">
    <property type="entry name" value="Homeodomain-like"/>
    <property type="match status" value="2"/>
</dbReference>
<dbReference type="EMBL" id="JAKNFS010000018">
    <property type="protein sequence ID" value="MCG4766377.1"/>
    <property type="molecule type" value="Genomic_DNA"/>
</dbReference>
<dbReference type="Proteomes" id="UP001199915">
    <property type="component" value="Unassembled WGS sequence"/>
</dbReference>
<name>A0AAE3F5L8_9FIRM</name>
<dbReference type="PRINTS" id="PR00032">
    <property type="entry name" value="HTHARAC"/>
</dbReference>
<dbReference type="PANTHER" id="PTHR43280">
    <property type="entry name" value="ARAC-FAMILY TRANSCRIPTIONAL REGULATOR"/>
    <property type="match status" value="1"/>
</dbReference>
<dbReference type="Gene3D" id="2.60.120.10">
    <property type="entry name" value="Jelly Rolls"/>
    <property type="match status" value="1"/>
</dbReference>
<evidence type="ECO:0000313" key="6">
    <source>
        <dbReference type="Proteomes" id="UP001199915"/>
    </source>
</evidence>
<evidence type="ECO:0000256" key="2">
    <source>
        <dbReference type="ARBA" id="ARBA00023125"/>
    </source>
</evidence>
<dbReference type="InterPro" id="IPR037923">
    <property type="entry name" value="HTH-like"/>
</dbReference>
<dbReference type="InterPro" id="IPR009057">
    <property type="entry name" value="Homeodomain-like_sf"/>
</dbReference>
<organism evidence="5 6">
    <name type="scientific">Fusicatenibacter saccharivorans</name>
    <dbReference type="NCBI Taxonomy" id="1150298"/>
    <lineage>
        <taxon>Bacteria</taxon>
        <taxon>Bacillati</taxon>
        <taxon>Bacillota</taxon>
        <taxon>Clostridia</taxon>
        <taxon>Lachnospirales</taxon>
        <taxon>Lachnospiraceae</taxon>
        <taxon>Fusicatenibacter</taxon>
    </lineage>
</organism>
<dbReference type="PROSITE" id="PS00041">
    <property type="entry name" value="HTH_ARAC_FAMILY_1"/>
    <property type="match status" value="1"/>
</dbReference>
<accession>A0AAE3F5L8</accession>
<proteinExistence type="predicted"/>
<dbReference type="InterPro" id="IPR018062">
    <property type="entry name" value="HTH_AraC-typ_CS"/>
</dbReference>
<evidence type="ECO:0000313" key="5">
    <source>
        <dbReference type="EMBL" id="MCG4766377.1"/>
    </source>
</evidence>
<keyword evidence="2" id="KW-0238">DNA-binding</keyword>
<dbReference type="GO" id="GO:0003700">
    <property type="term" value="F:DNA-binding transcription factor activity"/>
    <property type="evidence" value="ECO:0007669"/>
    <property type="project" value="InterPro"/>
</dbReference>
<gene>
    <name evidence="5" type="ORF">L0N21_12790</name>
</gene>
<dbReference type="InterPro" id="IPR020449">
    <property type="entry name" value="Tscrpt_reg_AraC-type_HTH"/>
</dbReference>
<keyword evidence="1" id="KW-0805">Transcription regulation</keyword>
<dbReference type="PANTHER" id="PTHR43280:SF2">
    <property type="entry name" value="HTH-TYPE TRANSCRIPTIONAL REGULATOR EXSA"/>
    <property type="match status" value="1"/>
</dbReference>
<protein>
    <submittedName>
        <fullName evidence="5">AraC family transcriptional regulator</fullName>
    </submittedName>
</protein>
<dbReference type="PROSITE" id="PS01124">
    <property type="entry name" value="HTH_ARAC_FAMILY_2"/>
    <property type="match status" value="1"/>
</dbReference>